<dbReference type="PANTHER" id="PTHR33710:SF78">
    <property type="entry name" value="ENDONUCLEASE_EXONUCLEASE_PHOSPHATASE DOMAIN-CONTAINING PROTEIN"/>
    <property type="match status" value="1"/>
</dbReference>
<sequence>MVLGDFNSVLKAGDRIGGNPVTRAEVKDFHSCVEECGLLEVPAQGNRYTWKDKHEEQRIFSKIDWVFTNGEWLDVMPACRAIFLPEGISDYRPAKVSLIEERRNFKKSFQFCNMWAQHPQFNAIVQEGWTD</sequence>
<dbReference type="SUPFAM" id="SSF56219">
    <property type="entry name" value="DNase I-like"/>
    <property type="match status" value="1"/>
</dbReference>
<gene>
    <name evidence="1" type="primary">LOC107759635</name>
</gene>
<dbReference type="Gene3D" id="3.60.10.10">
    <property type="entry name" value="Endonuclease/exonuclease/phosphatase"/>
    <property type="match status" value="1"/>
</dbReference>
<dbReference type="AlphaFoldDB" id="A0A1S3WZN7"/>
<organism evidence="1">
    <name type="scientific">Nicotiana tabacum</name>
    <name type="common">Common tobacco</name>
    <dbReference type="NCBI Taxonomy" id="4097"/>
    <lineage>
        <taxon>Eukaryota</taxon>
        <taxon>Viridiplantae</taxon>
        <taxon>Streptophyta</taxon>
        <taxon>Embryophyta</taxon>
        <taxon>Tracheophyta</taxon>
        <taxon>Spermatophyta</taxon>
        <taxon>Magnoliopsida</taxon>
        <taxon>eudicotyledons</taxon>
        <taxon>Gunneridae</taxon>
        <taxon>Pentapetalae</taxon>
        <taxon>asterids</taxon>
        <taxon>lamiids</taxon>
        <taxon>Solanales</taxon>
        <taxon>Solanaceae</taxon>
        <taxon>Nicotianoideae</taxon>
        <taxon>Nicotianeae</taxon>
        <taxon>Nicotiana</taxon>
    </lineage>
</organism>
<dbReference type="OrthoDB" id="1303354at2759"/>
<reference evidence="1" key="1">
    <citation type="submission" date="2025-08" db="UniProtKB">
        <authorList>
            <consortium name="RefSeq"/>
        </authorList>
    </citation>
    <scope>IDENTIFICATION</scope>
</reference>
<dbReference type="PANTHER" id="PTHR33710">
    <property type="entry name" value="BNAC02G09200D PROTEIN"/>
    <property type="match status" value="1"/>
</dbReference>
<evidence type="ECO:0000313" key="1">
    <source>
        <dbReference type="RefSeq" id="XP_016433102.1"/>
    </source>
</evidence>
<dbReference type="KEGG" id="nta:107759635"/>
<dbReference type="OMA" id="SARIFCK"/>
<dbReference type="InterPro" id="IPR036691">
    <property type="entry name" value="Endo/exonu/phosph_ase_sf"/>
</dbReference>
<dbReference type="RefSeq" id="XP_016433102.1">
    <property type="nucleotide sequence ID" value="XM_016577616.1"/>
</dbReference>
<accession>A0A1S3WZN7</accession>
<protein>
    <submittedName>
        <fullName evidence="1">Uncharacterized protein</fullName>
    </submittedName>
</protein>
<proteinExistence type="predicted"/>
<dbReference type="PaxDb" id="4097-A0A1S3WZN7"/>
<name>A0A1S3WZN7_TOBAC</name>